<dbReference type="VEuPathDB" id="VectorBase:MDOMA2_017125"/>
<dbReference type="OrthoDB" id="8066575at2759"/>
<feature type="chain" id="PRO_5044560865" evidence="1">
    <location>
        <begin position="16"/>
        <end position="123"/>
    </location>
</feature>
<evidence type="ECO:0000313" key="2">
    <source>
        <dbReference type="EnsemblMetazoa" id="MDOA008093-PA"/>
    </source>
</evidence>
<protein>
    <submittedName>
        <fullName evidence="4">Uncharacterized protein LOC101896622</fullName>
    </submittedName>
</protein>
<accession>A0A1I8MST3</accession>
<evidence type="ECO:0000313" key="3">
    <source>
        <dbReference type="Proteomes" id="UP001652621"/>
    </source>
</evidence>
<evidence type="ECO:0000256" key="1">
    <source>
        <dbReference type="SAM" id="SignalP"/>
    </source>
</evidence>
<evidence type="ECO:0000313" key="4">
    <source>
        <dbReference type="RefSeq" id="XP_005178166.1"/>
    </source>
</evidence>
<organism evidence="2">
    <name type="scientific">Musca domestica</name>
    <name type="common">House fly</name>
    <dbReference type="NCBI Taxonomy" id="7370"/>
    <lineage>
        <taxon>Eukaryota</taxon>
        <taxon>Metazoa</taxon>
        <taxon>Ecdysozoa</taxon>
        <taxon>Arthropoda</taxon>
        <taxon>Hexapoda</taxon>
        <taxon>Insecta</taxon>
        <taxon>Pterygota</taxon>
        <taxon>Neoptera</taxon>
        <taxon>Endopterygota</taxon>
        <taxon>Diptera</taxon>
        <taxon>Brachycera</taxon>
        <taxon>Muscomorpha</taxon>
        <taxon>Muscoidea</taxon>
        <taxon>Muscidae</taxon>
        <taxon>Musca</taxon>
    </lineage>
</organism>
<reference evidence="2" key="1">
    <citation type="submission" date="2020-05" db="UniProtKB">
        <authorList>
            <consortium name="EnsemblMetazoa"/>
        </authorList>
    </citation>
    <scope>IDENTIFICATION</scope>
    <source>
        <strain evidence="2">Aabys</strain>
    </source>
</reference>
<dbReference type="EnsemblMetazoa" id="MDOA008093-RA">
    <property type="protein sequence ID" value="MDOA008093-PA"/>
    <property type="gene ID" value="MDOA008093"/>
</dbReference>
<dbReference type="VEuPathDB" id="VectorBase:MDOA008093"/>
<reference evidence="4" key="2">
    <citation type="submission" date="2025-04" db="UniProtKB">
        <authorList>
            <consortium name="RefSeq"/>
        </authorList>
    </citation>
    <scope>IDENTIFICATION</scope>
    <source>
        <strain evidence="4">Aabys</strain>
    </source>
</reference>
<dbReference type="Proteomes" id="UP001652621">
    <property type="component" value="Unplaced"/>
</dbReference>
<dbReference type="AlphaFoldDB" id="A0A1I8MST3"/>
<name>A0A1I8MST3_MUSDO</name>
<dbReference type="eggNOG" id="ENOG502TGP3">
    <property type="taxonomic scope" value="Eukaryota"/>
</dbReference>
<dbReference type="KEGG" id="mde:101896622"/>
<keyword evidence="1" id="KW-0732">Signal</keyword>
<dbReference type="RefSeq" id="XP_005178166.1">
    <property type="nucleotide sequence ID" value="XM_005178109.3"/>
</dbReference>
<gene>
    <name evidence="2" type="primary">101896622</name>
    <name evidence="4" type="synonym">LOC101896622</name>
</gene>
<dbReference type="GeneID" id="101896622"/>
<keyword evidence="3" id="KW-1185">Reference proteome</keyword>
<proteinExistence type="predicted"/>
<sequence length="123" mass="13101">MKFIISICFILSVVAFGSLDAVRVCVIRAANCNSNVNACGRYGRSNLCQRFQNNCYLESANCSDNIGYTAVNASLCNGIALNQRRLCNGLSSTTTGTGGLWSNLFGGSKYGSNVQPIIINTGK</sequence>
<feature type="signal peptide" evidence="1">
    <location>
        <begin position="1"/>
        <end position="15"/>
    </location>
</feature>